<organism evidence="4 5">
    <name type="scientific">Oxyplasma meridianum</name>
    <dbReference type="NCBI Taxonomy" id="3073602"/>
    <lineage>
        <taxon>Archaea</taxon>
        <taxon>Methanobacteriati</taxon>
        <taxon>Thermoplasmatota</taxon>
        <taxon>Thermoplasmata</taxon>
        <taxon>Thermoplasmatales</taxon>
        <taxon>Thermoplasmataceae</taxon>
        <taxon>Oxyplasma</taxon>
    </lineage>
</organism>
<proteinExistence type="inferred from homology"/>
<dbReference type="InterPro" id="IPR057326">
    <property type="entry name" value="KR_dom"/>
</dbReference>
<dbReference type="PRINTS" id="PR00081">
    <property type="entry name" value="GDHRDH"/>
</dbReference>
<dbReference type="Pfam" id="PF13561">
    <property type="entry name" value="adh_short_C2"/>
    <property type="match status" value="1"/>
</dbReference>
<dbReference type="PANTHER" id="PTHR43639:SF1">
    <property type="entry name" value="SHORT-CHAIN DEHYDROGENASE_REDUCTASE FAMILY PROTEIN"/>
    <property type="match status" value="1"/>
</dbReference>
<accession>A0AAX4NHY6</accession>
<dbReference type="RefSeq" id="WP_393971281.1">
    <property type="nucleotide sequence ID" value="NZ_CP133772.1"/>
</dbReference>
<dbReference type="Proteomes" id="UP001451606">
    <property type="component" value="Chromosome"/>
</dbReference>
<keyword evidence="2" id="KW-0560">Oxidoreductase</keyword>
<dbReference type="CDD" id="cd05233">
    <property type="entry name" value="SDR_c"/>
    <property type="match status" value="1"/>
</dbReference>
<comment type="similarity">
    <text evidence="1">Belongs to the short-chain dehydrogenases/reductases (SDR) family.</text>
</comment>
<dbReference type="GO" id="GO:0016491">
    <property type="term" value="F:oxidoreductase activity"/>
    <property type="evidence" value="ECO:0007669"/>
    <property type="project" value="UniProtKB-KW"/>
</dbReference>
<evidence type="ECO:0000313" key="5">
    <source>
        <dbReference type="Proteomes" id="UP001451606"/>
    </source>
</evidence>
<dbReference type="PRINTS" id="PR00080">
    <property type="entry name" value="SDRFAMILY"/>
</dbReference>
<dbReference type="AlphaFoldDB" id="A0AAX4NHY6"/>
<evidence type="ECO:0000256" key="2">
    <source>
        <dbReference type="ARBA" id="ARBA00023002"/>
    </source>
</evidence>
<dbReference type="SMART" id="SM00822">
    <property type="entry name" value="PKS_KR"/>
    <property type="match status" value="1"/>
</dbReference>
<dbReference type="SUPFAM" id="SSF51735">
    <property type="entry name" value="NAD(P)-binding Rossmann-fold domains"/>
    <property type="match status" value="1"/>
</dbReference>
<dbReference type="InterPro" id="IPR036291">
    <property type="entry name" value="NAD(P)-bd_dom_sf"/>
</dbReference>
<sequence>MKKGFALVTGSSKGLGKAIAIELSRDGWDLILHYNSGKEAVTEVDKLCRDQGSETMVIQGDLSSIGGIDSTCTDIRNMGIRLKGIVNNAGISLPGNISTITQEAWERVLDVNLRAPVFIVNRLSGVIEKPGSVVNISSAAAIKAGLSAIAYEASKAALVHATRSMAVTLAPGIRVNSVAPGFVKTDINRKRWEDRSFYESISKATLLGRWGNPEDVAKAVRFLMSEDASYITGETLVVDGGITLR</sequence>
<feature type="domain" description="Ketoreductase" evidence="3">
    <location>
        <begin position="4"/>
        <end position="176"/>
    </location>
</feature>
<reference evidence="4 5" key="1">
    <citation type="submission" date="2023-09" db="EMBL/GenBank/DDBJ databases">
        <authorList>
            <person name="Golyshina O.V."/>
            <person name="Lunev E.A."/>
            <person name="Bargiela R."/>
            <person name="Gaines M.C."/>
            <person name="Daum B."/>
            <person name="Bale N.J."/>
            <person name="Koenen M."/>
            <person name="Sinninghe Damst J.S."/>
            <person name="Yakimov M."/>
            <person name="Golyshin P.N."/>
        </authorList>
    </citation>
    <scope>NUCLEOTIDE SEQUENCE [LARGE SCALE GENOMIC DNA]</scope>
    <source>
        <strain evidence="4 5">M1</strain>
    </source>
</reference>
<dbReference type="PANTHER" id="PTHR43639">
    <property type="entry name" value="OXIDOREDUCTASE, SHORT-CHAIN DEHYDROGENASE/REDUCTASE FAMILY (AFU_ORTHOLOGUE AFUA_5G02870)"/>
    <property type="match status" value="1"/>
</dbReference>
<dbReference type="InterPro" id="IPR002347">
    <property type="entry name" value="SDR_fam"/>
</dbReference>
<evidence type="ECO:0000313" key="4">
    <source>
        <dbReference type="EMBL" id="WYY00958.1"/>
    </source>
</evidence>
<dbReference type="FunFam" id="3.40.50.720:FF:000084">
    <property type="entry name" value="Short-chain dehydrogenase reductase"/>
    <property type="match status" value="1"/>
</dbReference>
<keyword evidence="5" id="KW-1185">Reference proteome</keyword>
<dbReference type="EMBL" id="CP133772">
    <property type="protein sequence ID" value="WYY00958.1"/>
    <property type="molecule type" value="Genomic_DNA"/>
</dbReference>
<name>A0AAX4NHY6_9ARCH</name>
<evidence type="ECO:0000256" key="1">
    <source>
        <dbReference type="ARBA" id="ARBA00006484"/>
    </source>
</evidence>
<evidence type="ECO:0000259" key="3">
    <source>
        <dbReference type="SMART" id="SM00822"/>
    </source>
</evidence>
<dbReference type="KEGG" id="omr:OXIME_001551"/>
<protein>
    <submittedName>
        <fullName evidence="4">SDR family NAD(P)-dependent oxidoreductase</fullName>
    </submittedName>
</protein>
<dbReference type="GeneID" id="95968289"/>
<dbReference type="Gene3D" id="3.40.50.720">
    <property type="entry name" value="NAD(P)-binding Rossmann-like Domain"/>
    <property type="match status" value="1"/>
</dbReference>
<gene>
    <name evidence="4" type="ORF">OXIME_001551</name>
</gene>